<dbReference type="AlphaFoldDB" id="A0A644ZM46"/>
<keyword evidence="6" id="KW-0472">Membrane</keyword>
<protein>
    <recommendedName>
        <fullName evidence="7">CBS domain-containing protein</fullName>
    </recommendedName>
</protein>
<dbReference type="GO" id="GO:0005886">
    <property type="term" value="C:plasma membrane"/>
    <property type="evidence" value="ECO:0007669"/>
    <property type="project" value="UniProtKB-SubCell"/>
</dbReference>
<dbReference type="InterPro" id="IPR044751">
    <property type="entry name" value="Ion_transp-like_CBS"/>
</dbReference>
<dbReference type="InterPro" id="IPR046342">
    <property type="entry name" value="CBS_dom_sf"/>
</dbReference>
<evidence type="ECO:0000256" key="1">
    <source>
        <dbReference type="ARBA" id="ARBA00004651"/>
    </source>
</evidence>
<feature type="transmembrane region" description="Helical" evidence="6">
    <location>
        <begin position="12"/>
        <end position="31"/>
    </location>
</feature>
<evidence type="ECO:0000256" key="2">
    <source>
        <dbReference type="ARBA" id="ARBA00006337"/>
    </source>
</evidence>
<evidence type="ECO:0000256" key="5">
    <source>
        <dbReference type="ARBA" id="ARBA00023122"/>
    </source>
</evidence>
<dbReference type="PANTHER" id="PTHR22777">
    <property type="entry name" value="HEMOLYSIN-RELATED"/>
    <property type="match status" value="1"/>
</dbReference>
<keyword evidence="4" id="KW-0677">Repeat</keyword>
<keyword evidence="6" id="KW-1133">Transmembrane helix</keyword>
<sequence length="303" mass="34275">MEPPSSPLDYYLLKGIVLILSFVFYVAFSCSKVAMLRYSTAEIKQFGSIINGYIQFFKVLIIILIAAFVILGESSSALYYSIPAVLVIAFFSVIFFGTIFPAFIVSYSSSIATSCIRTAIFFSKPFKKLFDEFKSKYSKEVSEIIEEEEDRAIEDIAEFEERKIVKNISDLSEVSAKSIMTKASDVIYVSLDFNFAQVLKVVKESGFSRIIVQDGDFQNISGVLFVKDLLMYKGMPTNYEWKTHIKPISYIDENSKADNLLFQFRDNKIHLAVVKSENGQNVGILSMEDILEEVVGEINDETD</sequence>
<comment type="caution">
    <text evidence="8">The sequence shown here is derived from an EMBL/GenBank/DDBJ whole genome shotgun (WGS) entry which is preliminary data.</text>
</comment>
<evidence type="ECO:0000313" key="8">
    <source>
        <dbReference type="EMBL" id="MPM39783.1"/>
    </source>
</evidence>
<comment type="similarity">
    <text evidence="2">Belongs to the UPF0053 family.</text>
</comment>
<name>A0A644ZM46_9ZZZZ</name>
<dbReference type="Gene3D" id="3.10.580.10">
    <property type="entry name" value="CBS-domain"/>
    <property type="match status" value="1"/>
</dbReference>
<keyword evidence="3" id="KW-1003">Cell membrane</keyword>
<dbReference type="Pfam" id="PF00571">
    <property type="entry name" value="CBS"/>
    <property type="match status" value="2"/>
</dbReference>
<evidence type="ECO:0000256" key="6">
    <source>
        <dbReference type="SAM" id="Phobius"/>
    </source>
</evidence>
<feature type="transmembrane region" description="Helical" evidence="6">
    <location>
        <begin position="52"/>
        <end position="71"/>
    </location>
</feature>
<keyword evidence="5" id="KW-0129">CBS domain</keyword>
<feature type="transmembrane region" description="Helical" evidence="6">
    <location>
        <begin position="77"/>
        <end position="104"/>
    </location>
</feature>
<comment type="subcellular location">
    <subcellularLocation>
        <location evidence="1">Cell membrane</location>
        <topology evidence="1">Multi-pass membrane protein</topology>
    </subcellularLocation>
</comment>
<feature type="domain" description="CBS" evidence="7">
    <location>
        <begin position="180"/>
        <end position="240"/>
    </location>
</feature>
<dbReference type="InterPro" id="IPR000644">
    <property type="entry name" value="CBS_dom"/>
</dbReference>
<organism evidence="8">
    <name type="scientific">bioreactor metagenome</name>
    <dbReference type="NCBI Taxonomy" id="1076179"/>
    <lineage>
        <taxon>unclassified sequences</taxon>
        <taxon>metagenomes</taxon>
        <taxon>ecological metagenomes</taxon>
    </lineage>
</organism>
<evidence type="ECO:0000256" key="3">
    <source>
        <dbReference type="ARBA" id="ARBA00022475"/>
    </source>
</evidence>
<feature type="domain" description="CBS" evidence="7">
    <location>
        <begin position="244"/>
        <end position="301"/>
    </location>
</feature>
<dbReference type="EMBL" id="VSSQ01008767">
    <property type="protein sequence ID" value="MPM39783.1"/>
    <property type="molecule type" value="Genomic_DNA"/>
</dbReference>
<dbReference type="PANTHER" id="PTHR22777:SF32">
    <property type="entry name" value="UPF0053 INNER MEMBRANE PROTEIN YFJD"/>
    <property type="match status" value="1"/>
</dbReference>
<gene>
    <name evidence="8" type="ORF">SDC9_86418</name>
</gene>
<reference evidence="8" key="1">
    <citation type="submission" date="2019-08" db="EMBL/GenBank/DDBJ databases">
        <authorList>
            <person name="Kucharzyk K."/>
            <person name="Murdoch R.W."/>
            <person name="Higgins S."/>
            <person name="Loffler F."/>
        </authorList>
    </citation>
    <scope>NUCLEOTIDE SEQUENCE</scope>
</reference>
<dbReference type="SUPFAM" id="SSF54631">
    <property type="entry name" value="CBS-domain pair"/>
    <property type="match status" value="1"/>
</dbReference>
<dbReference type="PROSITE" id="PS51371">
    <property type="entry name" value="CBS"/>
    <property type="match status" value="2"/>
</dbReference>
<proteinExistence type="inferred from homology"/>
<accession>A0A644ZM46</accession>
<evidence type="ECO:0000256" key="4">
    <source>
        <dbReference type="ARBA" id="ARBA00022737"/>
    </source>
</evidence>
<dbReference type="CDD" id="cd04590">
    <property type="entry name" value="CBS_pair_CorC_HlyC_assoc"/>
    <property type="match status" value="1"/>
</dbReference>
<keyword evidence="6" id="KW-0812">Transmembrane</keyword>
<evidence type="ECO:0000259" key="7">
    <source>
        <dbReference type="PROSITE" id="PS51371"/>
    </source>
</evidence>